<proteinExistence type="predicted"/>
<dbReference type="EMBL" id="JACKXE010000001">
    <property type="protein sequence ID" value="MBB6629131.1"/>
    <property type="molecule type" value="Genomic_DNA"/>
</dbReference>
<accession>A0A7X0RIV9</accession>
<dbReference type="RefSeq" id="WP_185254115.1">
    <property type="nucleotide sequence ID" value="NZ_JACKXE010000001.1"/>
</dbReference>
<name>A0A7X0RIV9_9ACTN</name>
<reference evidence="1 2" key="1">
    <citation type="submission" date="2020-08" db="EMBL/GenBank/DDBJ databases">
        <authorList>
            <person name="Seo M.-J."/>
        </authorList>
    </citation>
    <scope>NUCLEOTIDE SEQUENCE [LARGE SCALE GENOMIC DNA]</scope>
    <source>
        <strain evidence="1 2">KIGAM211</strain>
    </source>
</reference>
<dbReference type="Pfam" id="PF06224">
    <property type="entry name" value="AlkZ-like"/>
    <property type="match status" value="1"/>
</dbReference>
<sequence>MPVDQPVHRLSRRDARRIAVRAQQLARPRPGDLLETVRRLPVVQLDPTNAVAPSADLVLWSRLGASYDPQQLRDACDELSLVELDGMVRPAEDVRLHRGEMQRRRDGVDLEEWQEQRRGWVLDNNGCRRDILERLRADGPLPQKELPDTCVRPWRSSGWNDHRNVTMMLESLVQRGEVAVAGRRGRDKLFDLAERVYPDEEAVPVEEAARLLNERRLAALGIARAKGPSMPGEPSDVGAAGEPAVIEGVKGEWRVDPEQLGQPFAGRAALLSPLDRLLHDRRRMAEVFEFEYVLEMYKPAAQRRWGYYALPILYADRLVGKLDARAERDRGVLRVDAVHQDVPFTATVAAAVDREIDDLARWLGLELERA</sequence>
<dbReference type="Proteomes" id="UP000523955">
    <property type="component" value="Unassembled WGS sequence"/>
</dbReference>
<protein>
    <submittedName>
        <fullName evidence="1">YcaQ family DNA glycosylase</fullName>
    </submittedName>
</protein>
<dbReference type="PANTHER" id="PTHR30528">
    <property type="entry name" value="CYTOPLASMIC PROTEIN"/>
    <property type="match status" value="1"/>
</dbReference>
<comment type="caution">
    <text evidence="1">The sequence shown here is derived from an EMBL/GenBank/DDBJ whole genome shotgun (WGS) entry which is preliminary data.</text>
</comment>
<organism evidence="1 2">
    <name type="scientific">Nocardioides luti</name>
    <dbReference type="NCBI Taxonomy" id="2761101"/>
    <lineage>
        <taxon>Bacteria</taxon>
        <taxon>Bacillati</taxon>
        <taxon>Actinomycetota</taxon>
        <taxon>Actinomycetes</taxon>
        <taxon>Propionibacteriales</taxon>
        <taxon>Nocardioidaceae</taxon>
        <taxon>Nocardioides</taxon>
    </lineage>
</organism>
<dbReference type="PANTHER" id="PTHR30528:SF0">
    <property type="entry name" value="CYTOPLASMIC PROTEIN"/>
    <property type="match status" value="1"/>
</dbReference>
<dbReference type="InterPro" id="IPR009351">
    <property type="entry name" value="AlkZ-like"/>
</dbReference>
<keyword evidence="2" id="KW-1185">Reference proteome</keyword>
<gene>
    <name evidence="1" type="ORF">H5V45_17525</name>
</gene>
<evidence type="ECO:0000313" key="1">
    <source>
        <dbReference type="EMBL" id="MBB6629131.1"/>
    </source>
</evidence>
<dbReference type="AlphaFoldDB" id="A0A7X0RIV9"/>
<evidence type="ECO:0000313" key="2">
    <source>
        <dbReference type="Proteomes" id="UP000523955"/>
    </source>
</evidence>